<proteinExistence type="predicted"/>
<evidence type="ECO:0000313" key="3">
    <source>
        <dbReference type="EMBL" id="QHT75621.1"/>
    </source>
</evidence>
<organism evidence="3">
    <name type="scientific">viral metagenome</name>
    <dbReference type="NCBI Taxonomy" id="1070528"/>
    <lineage>
        <taxon>unclassified sequences</taxon>
        <taxon>metagenomes</taxon>
        <taxon>organismal metagenomes</taxon>
    </lineage>
</organism>
<feature type="coiled-coil region" evidence="1">
    <location>
        <begin position="201"/>
        <end position="235"/>
    </location>
</feature>
<evidence type="ECO:0000256" key="2">
    <source>
        <dbReference type="SAM" id="MobiDB-lite"/>
    </source>
</evidence>
<dbReference type="EMBL" id="MN739880">
    <property type="protein sequence ID" value="QHT75621.1"/>
    <property type="molecule type" value="Genomic_DNA"/>
</dbReference>
<feature type="coiled-coil region" evidence="1">
    <location>
        <begin position="41"/>
        <end position="72"/>
    </location>
</feature>
<feature type="compositionally biased region" description="Acidic residues" evidence="2">
    <location>
        <begin position="289"/>
        <end position="298"/>
    </location>
</feature>
<name>A0A6C0H4Z0_9ZZZZ</name>
<reference evidence="3" key="1">
    <citation type="journal article" date="2020" name="Nature">
        <title>Giant virus diversity and host interactions through global metagenomics.</title>
        <authorList>
            <person name="Schulz F."/>
            <person name="Roux S."/>
            <person name="Paez-Espino D."/>
            <person name="Jungbluth S."/>
            <person name="Walsh D.A."/>
            <person name="Denef V.J."/>
            <person name="McMahon K.D."/>
            <person name="Konstantinidis K.T."/>
            <person name="Eloe-Fadrosh E.A."/>
            <person name="Kyrpides N.C."/>
            <person name="Woyke T."/>
        </authorList>
    </citation>
    <scope>NUCLEOTIDE SEQUENCE</scope>
    <source>
        <strain evidence="3">GVMAG-M-3300023179-71</strain>
    </source>
</reference>
<dbReference type="AlphaFoldDB" id="A0A6C0H4Z0"/>
<accession>A0A6C0H4Z0</accession>
<feature type="compositionally biased region" description="Basic and acidic residues" evidence="2">
    <location>
        <begin position="275"/>
        <end position="288"/>
    </location>
</feature>
<sequence>MVMPNLKIVPSIYSGYVESELDEHKKKLEKEYLDSSIIIVRQNLEEEYNKKYDEMEKKYNEKNKELEIYKGKIFFIFYFLYEVFEKVVKIFDKKLLLSCELKNKESVLEKPLELNTTVALPTGFIESSIKPDPITTISISNNNDEASLKKIIDYININKHLLNLNEIPKNQTTYINTNSEIEHISKMLGFKDELKKNKYDKLEINKRHDELEKKHQELEKKIKLAFNQIKFLTENLYKLIKKNKYENENKNEYELEREKEYEKEMDKYGGGSNETADKKEITEKKNEEEKEEGYEILA</sequence>
<feature type="region of interest" description="Disordered" evidence="2">
    <location>
        <begin position="253"/>
        <end position="298"/>
    </location>
</feature>
<evidence type="ECO:0000256" key="1">
    <source>
        <dbReference type="SAM" id="Coils"/>
    </source>
</evidence>
<protein>
    <submittedName>
        <fullName evidence="3">Uncharacterized protein</fullName>
    </submittedName>
</protein>
<keyword evidence="1" id="KW-0175">Coiled coil</keyword>
<feature type="compositionally biased region" description="Basic and acidic residues" evidence="2">
    <location>
        <begin position="253"/>
        <end position="267"/>
    </location>
</feature>